<keyword evidence="4" id="KW-1185">Reference proteome</keyword>
<proteinExistence type="predicted"/>
<dbReference type="EMBL" id="JBHSFN010000046">
    <property type="protein sequence ID" value="MFC4592312.1"/>
    <property type="molecule type" value="Genomic_DNA"/>
</dbReference>
<evidence type="ECO:0000313" key="4">
    <source>
        <dbReference type="Proteomes" id="UP001595891"/>
    </source>
</evidence>
<feature type="transmembrane region" description="Helical" evidence="2">
    <location>
        <begin position="37"/>
        <end position="55"/>
    </location>
</feature>
<evidence type="ECO:0000256" key="1">
    <source>
        <dbReference type="SAM" id="MobiDB-lite"/>
    </source>
</evidence>
<reference evidence="4" key="1">
    <citation type="journal article" date="2019" name="Int. J. Syst. Evol. Microbiol.">
        <title>The Global Catalogue of Microorganisms (GCM) 10K type strain sequencing project: providing services to taxonomists for standard genome sequencing and annotation.</title>
        <authorList>
            <consortium name="The Broad Institute Genomics Platform"/>
            <consortium name="The Broad Institute Genome Sequencing Center for Infectious Disease"/>
            <person name="Wu L."/>
            <person name="Ma J."/>
        </authorList>
    </citation>
    <scope>NUCLEOTIDE SEQUENCE [LARGE SCALE GENOMIC DNA]</scope>
    <source>
        <strain evidence="4">CCUG 49560</strain>
    </source>
</reference>
<feature type="region of interest" description="Disordered" evidence="1">
    <location>
        <begin position="91"/>
        <end position="115"/>
    </location>
</feature>
<accession>A0ABV9EUP2</accession>
<comment type="caution">
    <text evidence="3">The sequence shown here is derived from an EMBL/GenBank/DDBJ whole genome shotgun (WGS) entry which is preliminary data.</text>
</comment>
<keyword evidence="2" id="KW-0472">Membrane</keyword>
<protein>
    <recommendedName>
        <fullName evidence="5">DUF3040 domain-containing protein</fullName>
    </recommendedName>
</protein>
<dbReference type="Proteomes" id="UP001595891">
    <property type="component" value="Unassembled WGS sequence"/>
</dbReference>
<dbReference type="RefSeq" id="WP_262849339.1">
    <property type="nucleotide sequence ID" value="NZ_JANZYP010000084.1"/>
</dbReference>
<evidence type="ECO:0000313" key="3">
    <source>
        <dbReference type="EMBL" id="MFC4592312.1"/>
    </source>
</evidence>
<keyword evidence="2" id="KW-0812">Transmembrane</keyword>
<gene>
    <name evidence="3" type="ORF">ACFO8L_39915</name>
</gene>
<evidence type="ECO:0000256" key="2">
    <source>
        <dbReference type="SAM" id="Phobius"/>
    </source>
</evidence>
<feature type="transmembrane region" description="Helical" evidence="2">
    <location>
        <begin position="61"/>
        <end position="81"/>
    </location>
</feature>
<organism evidence="3 4">
    <name type="scientific">Sphaerisporangium corydalis</name>
    <dbReference type="NCBI Taxonomy" id="1441875"/>
    <lineage>
        <taxon>Bacteria</taxon>
        <taxon>Bacillati</taxon>
        <taxon>Actinomycetota</taxon>
        <taxon>Actinomycetes</taxon>
        <taxon>Streptosporangiales</taxon>
        <taxon>Streptosporangiaceae</taxon>
        <taxon>Sphaerisporangium</taxon>
    </lineage>
</organism>
<sequence length="115" mass="12334">MARSRQARVVRRLEDASKVVRATSGLLRHTSGLLRQLVMMVGWLVLLAGSVRLLLDPPAALSLAHFLTPGAGAVAVVQGLLRPPARWWPPEPPAPALTLAETRPDHDSARPGGRS</sequence>
<evidence type="ECO:0008006" key="5">
    <source>
        <dbReference type="Google" id="ProtNLM"/>
    </source>
</evidence>
<keyword evidence="2" id="KW-1133">Transmembrane helix</keyword>
<name>A0ABV9EUP2_9ACTN</name>